<evidence type="ECO:0000313" key="2">
    <source>
        <dbReference type="EMBL" id="GAA5527303.1"/>
    </source>
</evidence>
<sequence>MAEKTKFNPEAMHQAAATFGKAHEGLQDVNQEVLSIANTLQESLKGDAGNEFVDTLQIMAQSIAKFAAKMTNIQDDIKVSMQQMADTDNKNSQMF</sequence>
<organism evidence="2 3">
    <name type="scientific">Herpetosiphon gulosus</name>
    <dbReference type="NCBI Taxonomy" id="1973496"/>
    <lineage>
        <taxon>Bacteria</taxon>
        <taxon>Bacillati</taxon>
        <taxon>Chloroflexota</taxon>
        <taxon>Chloroflexia</taxon>
        <taxon>Herpetosiphonales</taxon>
        <taxon>Herpetosiphonaceae</taxon>
        <taxon>Herpetosiphon</taxon>
    </lineage>
</organism>
<reference evidence="2 3" key="1">
    <citation type="submission" date="2024-02" db="EMBL/GenBank/DDBJ databases">
        <title>Herpetosiphon gulosus NBRC 112829.</title>
        <authorList>
            <person name="Ichikawa N."/>
            <person name="Katano-Makiyama Y."/>
            <person name="Hidaka K."/>
        </authorList>
    </citation>
    <scope>NUCLEOTIDE SEQUENCE [LARGE SCALE GENOMIC DNA]</scope>
    <source>
        <strain evidence="2 3">NBRC 112829</strain>
    </source>
</reference>
<keyword evidence="3" id="KW-1185">Reference proteome</keyword>
<name>A0ABP9WYD5_9CHLR</name>
<dbReference type="Gene3D" id="1.10.287.1060">
    <property type="entry name" value="ESAT-6-like"/>
    <property type="match status" value="1"/>
</dbReference>
<comment type="caution">
    <text evidence="2">The sequence shown here is derived from an EMBL/GenBank/DDBJ whole genome shotgun (WGS) entry which is preliminary data.</text>
</comment>
<protein>
    <recommendedName>
        <fullName evidence="1">ESAT-6-like protein</fullName>
    </recommendedName>
</protein>
<dbReference type="EMBL" id="BAABRU010000003">
    <property type="protein sequence ID" value="GAA5527303.1"/>
    <property type="molecule type" value="Genomic_DNA"/>
</dbReference>
<comment type="similarity">
    <text evidence="1">Belongs to the WXG100 family.</text>
</comment>
<gene>
    <name evidence="2" type="ORF">Hgul01_01087</name>
</gene>
<accession>A0ABP9WYD5</accession>
<dbReference type="InterPro" id="IPR010310">
    <property type="entry name" value="T7SS_ESAT-6-like"/>
</dbReference>
<evidence type="ECO:0000256" key="1">
    <source>
        <dbReference type="RuleBase" id="RU362001"/>
    </source>
</evidence>
<dbReference type="SUPFAM" id="SSF140453">
    <property type="entry name" value="EsxAB dimer-like"/>
    <property type="match status" value="1"/>
</dbReference>
<dbReference type="RefSeq" id="WP_345720946.1">
    <property type="nucleotide sequence ID" value="NZ_BAABRU010000003.1"/>
</dbReference>
<proteinExistence type="inferred from homology"/>
<dbReference type="Pfam" id="PF06013">
    <property type="entry name" value="WXG100"/>
    <property type="match status" value="1"/>
</dbReference>
<dbReference type="InterPro" id="IPR036689">
    <property type="entry name" value="ESAT-6-like_sf"/>
</dbReference>
<dbReference type="Proteomes" id="UP001428290">
    <property type="component" value="Unassembled WGS sequence"/>
</dbReference>
<dbReference type="NCBIfam" id="TIGR03930">
    <property type="entry name" value="WXG100_ESAT6"/>
    <property type="match status" value="1"/>
</dbReference>
<evidence type="ECO:0000313" key="3">
    <source>
        <dbReference type="Proteomes" id="UP001428290"/>
    </source>
</evidence>